<dbReference type="Pfam" id="PF03401">
    <property type="entry name" value="TctC"/>
    <property type="match status" value="1"/>
</dbReference>
<reference evidence="2 3" key="1">
    <citation type="journal article" date="2017" name="Int. J. Syst. Evol. Microbiol.">
        <title>Achromobacter aloeverae sp. nov., isolated from the root of Aloe vera (L.) Burm.f.</title>
        <authorList>
            <person name="Kuncharoen N."/>
            <person name="Muramatsu Y."/>
            <person name="Shibata C."/>
            <person name="Kamakura Y."/>
            <person name="Nakagawa Y."/>
            <person name="Tanasupawat S."/>
        </authorList>
    </citation>
    <scope>NUCLEOTIDE SEQUENCE [LARGE SCALE GENOMIC DNA]</scope>
    <source>
        <strain evidence="2 3">AVA-1</strain>
    </source>
</reference>
<dbReference type="Gene3D" id="3.40.190.150">
    <property type="entry name" value="Bordetella uptake gene, domain 1"/>
    <property type="match status" value="1"/>
</dbReference>
<dbReference type="SUPFAM" id="SSF53850">
    <property type="entry name" value="Periplasmic binding protein-like II"/>
    <property type="match status" value="1"/>
</dbReference>
<dbReference type="PANTHER" id="PTHR42928:SF5">
    <property type="entry name" value="BLR1237 PROTEIN"/>
    <property type="match status" value="1"/>
</dbReference>
<evidence type="ECO:0008006" key="4">
    <source>
        <dbReference type="Google" id="ProtNLM"/>
    </source>
</evidence>
<gene>
    <name evidence="2" type="ORF">C7R54_08240</name>
</gene>
<accession>A0A4Q1HLF5</accession>
<dbReference type="PIRSF" id="PIRSF017082">
    <property type="entry name" value="YflP"/>
    <property type="match status" value="1"/>
</dbReference>
<dbReference type="InterPro" id="IPR042100">
    <property type="entry name" value="Bug_dom1"/>
</dbReference>
<protein>
    <recommendedName>
        <fullName evidence="4">Tripartite tricarboxylate transporter substrate binding protein</fullName>
    </recommendedName>
</protein>
<evidence type="ECO:0000313" key="3">
    <source>
        <dbReference type="Proteomes" id="UP000290849"/>
    </source>
</evidence>
<dbReference type="EMBL" id="PYAL01000002">
    <property type="protein sequence ID" value="RXN91168.1"/>
    <property type="molecule type" value="Genomic_DNA"/>
</dbReference>
<comment type="caution">
    <text evidence="2">The sequence shown here is derived from an EMBL/GenBank/DDBJ whole genome shotgun (WGS) entry which is preliminary data.</text>
</comment>
<comment type="similarity">
    <text evidence="1">Belongs to the UPF0065 (bug) family.</text>
</comment>
<dbReference type="InterPro" id="IPR005064">
    <property type="entry name" value="BUG"/>
</dbReference>
<name>A0A4Q1HLF5_9BURK</name>
<dbReference type="PANTHER" id="PTHR42928">
    <property type="entry name" value="TRICARBOXYLATE-BINDING PROTEIN"/>
    <property type="match status" value="1"/>
</dbReference>
<dbReference type="Proteomes" id="UP000290849">
    <property type="component" value="Unassembled WGS sequence"/>
</dbReference>
<dbReference type="AlphaFoldDB" id="A0A4Q1HLF5"/>
<proteinExistence type="inferred from homology"/>
<evidence type="ECO:0000313" key="2">
    <source>
        <dbReference type="EMBL" id="RXN91168.1"/>
    </source>
</evidence>
<keyword evidence="3" id="KW-1185">Reference proteome</keyword>
<organism evidence="2 3">
    <name type="scientific">Achromobacter aloeverae</name>
    <dbReference type="NCBI Taxonomy" id="1750518"/>
    <lineage>
        <taxon>Bacteria</taxon>
        <taxon>Pseudomonadati</taxon>
        <taxon>Pseudomonadota</taxon>
        <taxon>Betaproteobacteria</taxon>
        <taxon>Burkholderiales</taxon>
        <taxon>Alcaligenaceae</taxon>
        <taxon>Achromobacter</taxon>
    </lineage>
</organism>
<evidence type="ECO:0000256" key="1">
    <source>
        <dbReference type="ARBA" id="ARBA00006987"/>
    </source>
</evidence>
<sequence>MGVCRNGLGLLVVAGNAFPFAALSSDEVIEVYPTRPITLVVGFPPGGGVDAVARQMATHLTQELGQSVIVTYRPGAAGNIGAAAVARAAPDGYTVYMAVRPVALHKTLFKGVDYDFATDLVPVGMVVGVPYVLAMGKHVAAASLQAGFVLARSHPHVFTCASPGMGSTNHLLCEDLKEKASVPWVHVPYKGEASMLVDLIAGRADFAVVSVPAALPYIASDSIRPMAVFANARVSAIPSVPRVEEHGYGSVQAQGWCALMAPAGTPAHVITRLNRSINAALSNVEVRRKLVRLGYVMPEGGNAPEALEKFLAEDTERWTRMLEQRQITGLQ</sequence>
<dbReference type="Gene3D" id="3.40.190.10">
    <property type="entry name" value="Periplasmic binding protein-like II"/>
    <property type="match status" value="1"/>
</dbReference>